<keyword evidence="2" id="KW-1133">Transmembrane helix</keyword>
<evidence type="ECO:0000256" key="2">
    <source>
        <dbReference type="SAM" id="Phobius"/>
    </source>
</evidence>
<feature type="compositionally biased region" description="Basic and acidic residues" evidence="1">
    <location>
        <begin position="246"/>
        <end position="256"/>
    </location>
</feature>
<dbReference type="EMBL" id="PQXO01000135">
    <property type="protein sequence ID" value="TGO88896.1"/>
    <property type="molecule type" value="Genomic_DNA"/>
</dbReference>
<gene>
    <name evidence="3" type="ORF">BPOR_0135g00020</name>
</gene>
<feature type="region of interest" description="Disordered" evidence="1">
    <location>
        <begin position="244"/>
        <end position="267"/>
    </location>
</feature>
<feature type="transmembrane region" description="Helical" evidence="2">
    <location>
        <begin position="72"/>
        <end position="91"/>
    </location>
</feature>
<reference evidence="3 4" key="1">
    <citation type="submission" date="2017-12" db="EMBL/GenBank/DDBJ databases">
        <title>Comparative genomics of Botrytis spp.</title>
        <authorList>
            <person name="Valero-Jimenez C.A."/>
            <person name="Tapia P."/>
            <person name="Veloso J."/>
            <person name="Silva-Moreno E."/>
            <person name="Staats M."/>
            <person name="Valdes J.H."/>
            <person name="Van Kan J.A.L."/>
        </authorList>
    </citation>
    <scope>NUCLEOTIDE SEQUENCE [LARGE SCALE GENOMIC DNA]</scope>
    <source>
        <strain evidence="3 4">MUCL3349</strain>
    </source>
</reference>
<evidence type="ECO:0000256" key="1">
    <source>
        <dbReference type="SAM" id="MobiDB-lite"/>
    </source>
</evidence>
<accession>A0A4Z1KWU6</accession>
<evidence type="ECO:0000313" key="3">
    <source>
        <dbReference type="EMBL" id="TGO88896.1"/>
    </source>
</evidence>
<dbReference type="Proteomes" id="UP000297280">
    <property type="component" value="Unassembled WGS sequence"/>
</dbReference>
<keyword evidence="2" id="KW-0472">Membrane</keyword>
<organism evidence="3 4">
    <name type="scientific">Botrytis porri</name>
    <dbReference type="NCBI Taxonomy" id="87229"/>
    <lineage>
        <taxon>Eukaryota</taxon>
        <taxon>Fungi</taxon>
        <taxon>Dikarya</taxon>
        <taxon>Ascomycota</taxon>
        <taxon>Pezizomycotina</taxon>
        <taxon>Leotiomycetes</taxon>
        <taxon>Helotiales</taxon>
        <taxon>Sclerotiniaceae</taxon>
        <taxon>Botrytis</taxon>
    </lineage>
</organism>
<evidence type="ECO:0000313" key="4">
    <source>
        <dbReference type="Proteomes" id="UP000297280"/>
    </source>
</evidence>
<keyword evidence="2" id="KW-0812">Transmembrane</keyword>
<sequence length="267" mass="30303">MKQILAITAGSNSGDSQPFAVHRRHEYSIIVYLPSSLNEKKIFSISETMSYSWYNETAIARKTRQASTDNDFTILQTILIALGALLVFGILDNITPIWKALGLESNSEYFQPLETEEYIIIEDDQKGTDESQRPLMTPAEPRRNSRGRGRKQVQDEDSLTTPTTLRRSSRVREREAKNGLLTPVPTPTAPARSARAKSKGKRKNILTESFDDFYEPVPTPTGQKKIIKGREKQIVLDEYEAFMNEPEEKKSKKSSEVDFDYEGYSTP</sequence>
<protein>
    <submittedName>
        <fullName evidence="3">Uncharacterized protein</fullName>
    </submittedName>
</protein>
<feature type="region of interest" description="Disordered" evidence="1">
    <location>
        <begin position="123"/>
        <end position="204"/>
    </location>
</feature>
<comment type="caution">
    <text evidence="3">The sequence shown here is derived from an EMBL/GenBank/DDBJ whole genome shotgun (WGS) entry which is preliminary data.</text>
</comment>
<keyword evidence="4" id="KW-1185">Reference proteome</keyword>
<name>A0A4Z1KWU6_9HELO</name>
<feature type="compositionally biased region" description="Basic residues" evidence="1">
    <location>
        <begin position="194"/>
        <end position="204"/>
    </location>
</feature>
<feature type="compositionally biased region" description="Basic and acidic residues" evidence="1">
    <location>
        <begin position="123"/>
        <end position="132"/>
    </location>
</feature>
<dbReference type="AlphaFoldDB" id="A0A4Z1KWU6"/>
<proteinExistence type="predicted"/>